<evidence type="ECO:0000256" key="1">
    <source>
        <dbReference type="SAM" id="Phobius"/>
    </source>
</evidence>
<keyword evidence="3" id="KW-1185">Reference proteome</keyword>
<proteinExistence type="predicted"/>
<evidence type="ECO:0000313" key="2">
    <source>
        <dbReference type="EMBL" id="KAF2236500.1"/>
    </source>
</evidence>
<reference evidence="2" key="1">
    <citation type="journal article" date="2020" name="Stud. Mycol.">
        <title>101 Dothideomycetes genomes: a test case for predicting lifestyles and emergence of pathogens.</title>
        <authorList>
            <person name="Haridas S."/>
            <person name="Albert R."/>
            <person name="Binder M."/>
            <person name="Bloem J."/>
            <person name="Labutti K."/>
            <person name="Salamov A."/>
            <person name="Andreopoulos B."/>
            <person name="Baker S."/>
            <person name="Barry K."/>
            <person name="Bills G."/>
            <person name="Bluhm B."/>
            <person name="Cannon C."/>
            <person name="Castanera R."/>
            <person name="Culley D."/>
            <person name="Daum C."/>
            <person name="Ezra D."/>
            <person name="Gonzalez J."/>
            <person name="Henrissat B."/>
            <person name="Kuo A."/>
            <person name="Liang C."/>
            <person name="Lipzen A."/>
            <person name="Lutzoni F."/>
            <person name="Magnuson J."/>
            <person name="Mondo S."/>
            <person name="Nolan M."/>
            <person name="Ohm R."/>
            <person name="Pangilinan J."/>
            <person name="Park H.-J."/>
            <person name="Ramirez L."/>
            <person name="Alfaro M."/>
            <person name="Sun H."/>
            <person name="Tritt A."/>
            <person name="Yoshinaga Y."/>
            <person name="Zwiers L.-H."/>
            <person name="Turgeon B."/>
            <person name="Goodwin S."/>
            <person name="Spatafora J."/>
            <person name="Crous P."/>
            <person name="Grigoriev I."/>
        </authorList>
    </citation>
    <scope>NUCLEOTIDE SEQUENCE</scope>
    <source>
        <strain evidence="2">Tuck. ex Michener</strain>
    </source>
</reference>
<evidence type="ECO:0000313" key="3">
    <source>
        <dbReference type="Proteomes" id="UP000800092"/>
    </source>
</evidence>
<keyword evidence="1" id="KW-0812">Transmembrane</keyword>
<dbReference type="AlphaFoldDB" id="A0A6A6HGB0"/>
<keyword evidence="1" id="KW-1133">Transmembrane helix</keyword>
<dbReference type="EMBL" id="ML991784">
    <property type="protein sequence ID" value="KAF2236500.1"/>
    <property type="molecule type" value="Genomic_DNA"/>
</dbReference>
<accession>A0A6A6HGB0</accession>
<name>A0A6A6HGB0_VIRVR</name>
<organism evidence="2 3">
    <name type="scientific">Viridothelium virens</name>
    <name type="common">Speckled blister lichen</name>
    <name type="synonym">Trypethelium virens</name>
    <dbReference type="NCBI Taxonomy" id="1048519"/>
    <lineage>
        <taxon>Eukaryota</taxon>
        <taxon>Fungi</taxon>
        <taxon>Dikarya</taxon>
        <taxon>Ascomycota</taxon>
        <taxon>Pezizomycotina</taxon>
        <taxon>Dothideomycetes</taxon>
        <taxon>Dothideomycetes incertae sedis</taxon>
        <taxon>Trypetheliales</taxon>
        <taxon>Trypetheliaceae</taxon>
        <taxon>Viridothelium</taxon>
    </lineage>
</organism>
<gene>
    <name evidence="2" type="ORF">EV356DRAFT_59469</name>
</gene>
<dbReference type="Proteomes" id="UP000800092">
    <property type="component" value="Unassembled WGS sequence"/>
</dbReference>
<protein>
    <submittedName>
        <fullName evidence="2">Uncharacterized protein</fullName>
    </submittedName>
</protein>
<feature type="transmembrane region" description="Helical" evidence="1">
    <location>
        <begin position="6"/>
        <end position="28"/>
    </location>
</feature>
<sequence length="110" mass="12492">MEESRYVTTIAVGIVMATLASIAVALRFRARRVRKVSFKADDYAVVIALICLLGQCICNLVGEPQRTSGVTTHPTVRTFDVYCKERSSVGWERTTPFRIWILLTLSHFRR</sequence>
<keyword evidence="1" id="KW-0472">Membrane</keyword>